<keyword evidence="1" id="KW-1133">Transmembrane helix</keyword>
<evidence type="ECO:0000313" key="4">
    <source>
        <dbReference type="Proteomes" id="UP000054639"/>
    </source>
</evidence>
<proteinExistence type="predicted"/>
<protein>
    <submittedName>
        <fullName evidence="3">Uncharacterized protein</fullName>
    </submittedName>
</protein>
<gene>
    <name evidence="2" type="ORF">Lqua_2384</name>
    <name evidence="3" type="ORF">NCTC12376_02776</name>
</gene>
<dbReference type="Proteomes" id="UP000054639">
    <property type="component" value="Unassembled WGS sequence"/>
</dbReference>
<dbReference type="AlphaFoldDB" id="A0A378L486"/>
<evidence type="ECO:0000256" key="1">
    <source>
        <dbReference type="SAM" id="Phobius"/>
    </source>
</evidence>
<dbReference type="EMBL" id="UGOW01000001">
    <property type="protein sequence ID" value="STY18950.1"/>
    <property type="molecule type" value="Genomic_DNA"/>
</dbReference>
<feature type="transmembrane region" description="Helical" evidence="1">
    <location>
        <begin position="20"/>
        <end position="42"/>
    </location>
</feature>
<name>A0A378L486_9GAMM</name>
<dbReference type="Proteomes" id="UP000254230">
    <property type="component" value="Unassembled WGS sequence"/>
</dbReference>
<dbReference type="EMBL" id="LNYR01000034">
    <property type="protein sequence ID" value="KTD46281.1"/>
    <property type="molecule type" value="Genomic_DNA"/>
</dbReference>
<sequence length="50" mass="5876">MHSDYDFILLSVHHSVDRKTYLIGTAFLDVLSALLQSFRYMLVSINHNRH</sequence>
<keyword evidence="4" id="KW-1185">Reference proteome</keyword>
<keyword evidence="1" id="KW-0472">Membrane</keyword>
<evidence type="ECO:0000313" key="2">
    <source>
        <dbReference type="EMBL" id="KTD46281.1"/>
    </source>
</evidence>
<accession>A0A378L486</accession>
<keyword evidence="1" id="KW-0812">Transmembrane</keyword>
<organism evidence="3 5">
    <name type="scientific">Legionella quateirensis</name>
    <dbReference type="NCBI Taxonomy" id="45072"/>
    <lineage>
        <taxon>Bacteria</taxon>
        <taxon>Pseudomonadati</taxon>
        <taxon>Pseudomonadota</taxon>
        <taxon>Gammaproteobacteria</taxon>
        <taxon>Legionellales</taxon>
        <taxon>Legionellaceae</taxon>
        <taxon>Legionella</taxon>
    </lineage>
</organism>
<evidence type="ECO:0000313" key="3">
    <source>
        <dbReference type="EMBL" id="STY18950.1"/>
    </source>
</evidence>
<reference evidence="2 4" key="1">
    <citation type="submission" date="2015-11" db="EMBL/GenBank/DDBJ databases">
        <title>Genomic analysis of 38 Legionella species identifies large and diverse effector repertoires.</title>
        <authorList>
            <person name="Burstein D."/>
            <person name="Amaro F."/>
            <person name="Zusman T."/>
            <person name="Lifshitz Z."/>
            <person name="Cohen O."/>
            <person name="Gilbert J.A."/>
            <person name="Pupko T."/>
            <person name="Shuman H.A."/>
            <person name="Segal G."/>
        </authorList>
    </citation>
    <scope>NUCLEOTIDE SEQUENCE [LARGE SCALE GENOMIC DNA]</scope>
    <source>
        <strain evidence="2 4">ATCC 49507</strain>
    </source>
</reference>
<reference evidence="3 5" key="2">
    <citation type="submission" date="2018-06" db="EMBL/GenBank/DDBJ databases">
        <authorList>
            <consortium name="Pathogen Informatics"/>
            <person name="Doyle S."/>
        </authorList>
    </citation>
    <scope>NUCLEOTIDE SEQUENCE [LARGE SCALE GENOMIC DNA]</scope>
    <source>
        <strain evidence="3 5">NCTC12376</strain>
    </source>
</reference>
<dbReference type="STRING" id="45072.Lqua_2384"/>
<evidence type="ECO:0000313" key="5">
    <source>
        <dbReference type="Proteomes" id="UP000254230"/>
    </source>
</evidence>